<dbReference type="InterPro" id="IPR001806">
    <property type="entry name" value="Small_GTPase"/>
</dbReference>
<keyword evidence="4 14" id="KW-0812">Transmembrane</keyword>
<keyword evidence="9" id="KW-0675">Receptor</keyword>
<keyword evidence="10" id="KW-0325">Glycoprotein</keyword>
<feature type="transmembrane region" description="Helical" evidence="14">
    <location>
        <begin position="664"/>
        <end position="688"/>
    </location>
</feature>
<dbReference type="PROSITE" id="PS51419">
    <property type="entry name" value="RAB"/>
    <property type="match status" value="1"/>
</dbReference>
<dbReference type="SUPFAM" id="SSF53850">
    <property type="entry name" value="Periplasmic binding protein-like II"/>
    <property type="match status" value="1"/>
</dbReference>
<dbReference type="SMART" id="SM00175">
    <property type="entry name" value="RAB"/>
    <property type="match status" value="1"/>
</dbReference>
<feature type="signal peptide" evidence="15">
    <location>
        <begin position="1"/>
        <end position="33"/>
    </location>
</feature>
<evidence type="ECO:0000256" key="5">
    <source>
        <dbReference type="ARBA" id="ARBA00022729"/>
    </source>
</evidence>
<protein>
    <recommendedName>
        <fullName evidence="16">Ionotropic glutamate receptor C-terminal domain-containing protein</fullName>
    </recommendedName>
</protein>
<evidence type="ECO:0000256" key="13">
    <source>
        <dbReference type="SAM" id="MobiDB-lite"/>
    </source>
</evidence>
<reference evidence="17 18" key="1">
    <citation type="journal article" date="2013" name="Nat. Genet.">
        <title>The high-quality draft genome of peach (Prunus persica) identifies unique patterns of genetic diversity, domestication and genome evolution.</title>
        <authorList>
            <consortium name="International Peach Genome Initiative"/>
            <person name="Verde I."/>
            <person name="Abbott A.G."/>
            <person name="Scalabrin S."/>
            <person name="Jung S."/>
            <person name="Shu S."/>
            <person name="Marroni F."/>
            <person name="Zhebentyayeva T."/>
            <person name="Dettori M.T."/>
            <person name="Grimwood J."/>
            <person name="Cattonaro F."/>
            <person name="Zuccolo A."/>
            <person name="Rossini L."/>
            <person name="Jenkins J."/>
            <person name="Vendramin E."/>
            <person name="Meisel L.A."/>
            <person name="Decroocq V."/>
            <person name="Sosinski B."/>
            <person name="Prochnik S."/>
            <person name="Mitros T."/>
            <person name="Policriti A."/>
            <person name="Cipriani G."/>
            <person name="Dondini L."/>
            <person name="Ficklin S."/>
            <person name="Goodstein D.M."/>
            <person name="Xuan P."/>
            <person name="Del Fabbro C."/>
            <person name="Aramini V."/>
            <person name="Copetti D."/>
            <person name="Gonzalez S."/>
            <person name="Horner D.S."/>
            <person name="Falchi R."/>
            <person name="Lucas S."/>
            <person name="Mica E."/>
            <person name="Maldonado J."/>
            <person name="Lazzari B."/>
            <person name="Bielenberg D."/>
            <person name="Pirona R."/>
            <person name="Miculan M."/>
            <person name="Barakat A."/>
            <person name="Testolin R."/>
            <person name="Stella A."/>
            <person name="Tartarini S."/>
            <person name="Tonutti P."/>
            <person name="Arus P."/>
            <person name="Orellana A."/>
            <person name="Wells C."/>
            <person name="Main D."/>
            <person name="Vizzotto G."/>
            <person name="Silva H."/>
            <person name="Salamini F."/>
            <person name="Schmutz J."/>
            <person name="Morgante M."/>
            <person name="Rokhsar D.S."/>
        </authorList>
    </citation>
    <scope>NUCLEOTIDE SEQUENCE [LARGE SCALE GENOMIC DNA]</scope>
    <source>
        <strain evidence="18">cv. Nemared</strain>
    </source>
</reference>
<feature type="compositionally biased region" description="Low complexity" evidence="13">
    <location>
        <begin position="1023"/>
        <end position="1035"/>
    </location>
</feature>
<evidence type="ECO:0000256" key="1">
    <source>
        <dbReference type="ARBA" id="ARBA00004141"/>
    </source>
</evidence>
<dbReference type="GO" id="GO:0005525">
    <property type="term" value="F:GTP binding"/>
    <property type="evidence" value="ECO:0007669"/>
    <property type="project" value="InterPro"/>
</dbReference>
<dbReference type="Pfam" id="PF00071">
    <property type="entry name" value="Ras"/>
    <property type="match status" value="1"/>
</dbReference>
<dbReference type="Pfam" id="PF10613">
    <property type="entry name" value="Lig_chan-Glu_bd"/>
    <property type="match status" value="1"/>
</dbReference>
<dbReference type="PRINTS" id="PR00449">
    <property type="entry name" value="RASTRNSFRMNG"/>
</dbReference>
<dbReference type="InterPro" id="IPR017231">
    <property type="entry name" value="Small_GTPase_Tem1/Spg1"/>
</dbReference>
<evidence type="ECO:0000313" key="17">
    <source>
        <dbReference type="EMBL" id="ONI18473.1"/>
    </source>
</evidence>
<evidence type="ECO:0000256" key="4">
    <source>
        <dbReference type="ARBA" id="ARBA00022692"/>
    </source>
</evidence>
<dbReference type="SUPFAM" id="SSF52540">
    <property type="entry name" value="P-loop containing nucleoside triphosphate hydrolases"/>
    <property type="match status" value="1"/>
</dbReference>
<keyword evidence="7" id="KW-0406">Ion transport</keyword>
<dbReference type="Gene3D" id="3.40.190.10">
    <property type="entry name" value="Periplasmic binding protein-like II"/>
    <property type="match status" value="2"/>
</dbReference>
<dbReference type="InterPro" id="IPR019594">
    <property type="entry name" value="Glu/Gly-bd"/>
</dbReference>
<evidence type="ECO:0000313" key="18">
    <source>
        <dbReference type="Proteomes" id="UP000006882"/>
    </source>
</evidence>
<evidence type="ECO:0000259" key="16">
    <source>
        <dbReference type="SMART" id="SM00079"/>
    </source>
</evidence>
<keyword evidence="5 15" id="KW-0732">Signal</keyword>
<dbReference type="Gramene" id="ONI18473">
    <property type="protein sequence ID" value="ONI18473"/>
    <property type="gene ID" value="PRUPE_3G217900"/>
</dbReference>
<dbReference type="FunFam" id="3.40.190.10:FF:000175">
    <property type="entry name" value="Glutamate receptor"/>
    <property type="match status" value="1"/>
</dbReference>
<feature type="transmembrane region" description="Helical" evidence="14">
    <location>
        <begin position="634"/>
        <end position="652"/>
    </location>
</feature>
<dbReference type="InterPro" id="IPR001320">
    <property type="entry name" value="Iontro_rcpt_C"/>
</dbReference>
<dbReference type="SUPFAM" id="SSF53822">
    <property type="entry name" value="Periplasmic binding protein-like I"/>
    <property type="match status" value="1"/>
</dbReference>
<feature type="chain" id="PRO_5013281638" description="Ionotropic glutamate receptor C-terminal domain-containing protein" evidence="15">
    <location>
        <begin position="34"/>
        <end position="1252"/>
    </location>
</feature>
<dbReference type="CDD" id="cd13686">
    <property type="entry name" value="GluR_Plant"/>
    <property type="match status" value="1"/>
</dbReference>
<organism evidence="17 18">
    <name type="scientific">Prunus persica</name>
    <name type="common">Peach</name>
    <name type="synonym">Amygdalus persica</name>
    <dbReference type="NCBI Taxonomy" id="3760"/>
    <lineage>
        <taxon>Eukaryota</taxon>
        <taxon>Viridiplantae</taxon>
        <taxon>Streptophyta</taxon>
        <taxon>Embryophyta</taxon>
        <taxon>Tracheophyta</taxon>
        <taxon>Spermatophyta</taxon>
        <taxon>Magnoliopsida</taxon>
        <taxon>eudicotyledons</taxon>
        <taxon>Gunneridae</taxon>
        <taxon>Pentapetalae</taxon>
        <taxon>rosids</taxon>
        <taxon>fabids</taxon>
        <taxon>Rosales</taxon>
        <taxon>Rosaceae</taxon>
        <taxon>Amygdaloideae</taxon>
        <taxon>Amygdaleae</taxon>
        <taxon>Prunus</taxon>
    </lineage>
</organism>
<keyword evidence="3" id="KW-0813">Transport</keyword>
<comment type="subcellular location">
    <subcellularLocation>
        <location evidence="1">Membrane</location>
        <topology evidence="1">Multi-pass membrane protein</topology>
    </subcellularLocation>
</comment>
<dbReference type="Gene3D" id="3.40.50.300">
    <property type="entry name" value="P-loop containing nucleotide triphosphate hydrolases"/>
    <property type="match status" value="1"/>
</dbReference>
<evidence type="ECO:0000256" key="10">
    <source>
        <dbReference type="ARBA" id="ARBA00023180"/>
    </source>
</evidence>
<dbReference type="InterPro" id="IPR015683">
    <property type="entry name" value="Ionotropic_Glu_rcpt"/>
</dbReference>
<dbReference type="Pfam" id="PF00060">
    <property type="entry name" value="Lig_chan"/>
    <property type="match status" value="1"/>
</dbReference>
<keyword evidence="6 14" id="KW-1133">Transmembrane helix</keyword>
<dbReference type="InterPro" id="IPR001828">
    <property type="entry name" value="ANF_lig-bd_rcpt"/>
</dbReference>
<proteinExistence type="inferred from homology"/>
<keyword evidence="12" id="KW-0407">Ion channel</keyword>
<dbReference type="CDD" id="cd19990">
    <property type="entry name" value="PBP1_GABAb_receptor_plant"/>
    <property type="match status" value="1"/>
</dbReference>
<evidence type="ECO:0000256" key="8">
    <source>
        <dbReference type="ARBA" id="ARBA00023136"/>
    </source>
</evidence>
<comment type="similarity">
    <text evidence="2">Belongs to the glutamate-gated ion channel (TC 1.A.10.1) family.</text>
</comment>
<evidence type="ECO:0000256" key="14">
    <source>
        <dbReference type="SAM" id="Phobius"/>
    </source>
</evidence>
<evidence type="ECO:0000256" key="2">
    <source>
        <dbReference type="ARBA" id="ARBA00008685"/>
    </source>
</evidence>
<keyword evidence="11" id="KW-1071">Ligand-gated ion channel</keyword>
<name>A0A251Q3U3_PRUPE</name>
<feature type="transmembrane region" description="Helical" evidence="14">
    <location>
        <begin position="845"/>
        <end position="864"/>
    </location>
</feature>
<dbReference type="SMART" id="SM00174">
    <property type="entry name" value="RHO"/>
    <property type="match status" value="1"/>
</dbReference>
<evidence type="ECO:0000256" key="11">
    <source>
        <dbReference type="ARBA" id="ARBA00023286"/>
    </source>
</evidence>
<gene>
    <name evidence="17" type="ORF">PRUPE_3G217900</name>
</gene>
<dbReference type="GO" id="GO:0005886">
    <property type="term" value="C:plasma membrane"/>
    <property type="evidence" value="ECO:0000318"/>
    <property type="project" value="GO_Central"/>
</dbReference>
<dbReference type="FunFam" id="3.40.50.2300:FF:000081">
    <property type="entry name" value="Glutamate receptor"/>
    <property type="match status" value="1"/>
</dbReference>
<dbReference type="GO" id="GO:0015276">
    <property type="term" value="F:ligand-gated monoatomic ion channel activity"/>
    <property type="evidence" value="ECO:0000318"/>
    <property type="project" value="GO_Central"/>
</dbReference>
<dbReference type="GO" id="GO:1901701">
    <property type="term" value="P:cellular response to oxygen-containing compound"/>
    <property type="evidence" value="ECO:0007669"/>
    <property type="project" value="UniProtKB-ARBA"/>
</dbReference>
<sequence>MEVLLINRPTHVCKTRALLALILLMWVPMEVRAGTENGTHLSTRPSSLNIGALFTLNSVIGRAAKPAIYAAIDDVNSDPSILPGTKLEVILHDTNCSAFLGTVEALQLIEDDVVAAIGPQSSGIAHVISHVVNELHVPLLSFAATDPSLAALQYPYFVRTTQSDHFQMYAVADVVEYFGWREVIAIFVDDDCGRNGISILGDALAKKRSKISYKAAFSPGASKNAITELLVGVNLMESRVFVVHVNPDSGLTIFSVAKSLGMMTAGYVWIATDWLPSHLDSLESPGLDTMNLVQGVVALRHHTPDTDLKKSFMSRWKKLKHEGSSGFNSYALYAYDSIWLAARALEVFFNEGGKISFSDDPKLKDTNRSTLHLTSLRIFDGGQQYLQTILKMNFTGVSGQIQFDQDKYLVHPAYEILNIGGTGSRRIGYWSNSTGLSAIAPEILYKMPFSANTTAQLYTVIWPGETTAIPRGWVFPNNGTPLRIAVPYRVSYQDFVAKDKSPPGVRGYCIDVFEAAVNLLPYAVPRNYVLYGNGKRNPEYSNLVFDVAQNNFDAAVGDVTITTNRTRIVDFTQPYMESGLVVVVPVKEQKTSPWAFLKPFTYQMWLVTGAFFLFVGAVVWILEHRMNQEFRGPPRKQLMTIFWFSFSTMFFSHRENTVSTLGRLVLIIWLFVVLIINSSYTASLTSILTVQQLTSRIEGIDSLIASNDPIGVQDGSFAWKYLVDELNIAESRLVKLKTMENYIEALQYGPKRGGVAAIVDELPYIELFMSNTKCKFRTVGQEFTKSGWGFAFQRDSPLAVDLSTAILQLSENGDLQKIHNKWLTHNECSIQMNEVDSDRLSLTSFWGLFLICGVACFLSLTVFFCRILCQYRRFIPAAVEGDVEEIGSGSTRSRPSIRSASFKNLMDFVDTKEEKIKHMLKRKGNFLNSSIVETNKIDKHGILRKDYYNNHLIEWLAGFGFNREIKKMVHHHFTLRRRVKRRVTLLRRCIKRVMDRLLMSCLGKPVRYRVLPVSAVMSPNQTPSSTFAPSSSSSPKSREILCRPHHQNKSTSRRQNPESKDDLVALKISLLGDSQIGKTSFLVKYVGDDEKEEGGETEATGLNLMDKTLLVSGARISYSIWEVGGDLKSQDNIPVACKDSVAILFMFDLTSRCTLNSVITWYHQARKWNQAAIPILVGTKFDDFIQLPIDLQWTIASQARAYAKALNATLFFSSATYNINVNKIFKFITAKLFDLPWTVERNLTIGEPIIDF</sequence>
<dbReference type="PANTHER" id="PTHR18966">
    <property type="entry name" value="IONOTROPIC GLUTAMATE RECEPTOR"/>
    <property type="match status" value="1"/>
</dbReference>
<dbReference type="FunFam" id="3.40.50.300:FF:000927">
    <property type="entry name" value="Septum-promoting GTP-binding protein 1"/>
    <property type="match status" value="1"/>
</dbReference>
<dbReference type="GO" id="GO:0003924">
    <property type="term" value="F:GTPase activity"/>
    <property type="evidence" value="ECO:0007669"/>
    <property type="project" value="InterPro"/>
</dbReference>
<evidence type="ECO:0000256" key="15">
    <source>
        <dbReference type="SAM" id="SignalP"/>
    </source>
</evidence>
<feature type="region of interest" description="Disordered" evidence="13">
    <location>
        <begin position="1019"/>
        <end position="1038"/>
    </location>
</feature>
<keyword evidence="8 14" id="KW-0472">Membrane</keyword>
<evidence type="ECO:0000256" key="12">
    <source>
        <dbReference type="ARBA" id="ARBA00023303"/>
    </source>
</evidence>
<dbReference type="Pfam" id="PF01094">
    <property type="entry name" value="ANF_receptor"/>
    <property type="match status" value="1"/>
</dbReference>
<keyword evidence="18" id="KW-1185">Reference proteome</keyword>
<dbReference type="Proteomes" id="UP000006882">
    <property type="component" value="Chromosome G3"/>
</dbReference>
<dbReference type="SMART" id="SM00079">
    <property type="entry name" value="PBPe"/>
    <property type="match status" value="1"/>
</dbReference>
<dbReference type="GO" id="GO:0009611">
    <property type="term" value="P:response to wounding"/>
    <property type="evidence" value="ECO:0007669"/>
    <property type="project" value="UniProtKB-ARBA"/>
</dbReference>
<evidence type="ECO:0000256" key="6">
    <source>
        <dbReference type="ARBA" id="ARBA00022989"/>
    </source>
</evidence>
<dbReference type="FunFam" id="1.10.287.70:FF:000037">
    <property type="entry name" value="Glutamate receptor"/>
    <property type="match status" value="1"/>
</dbReference>
<feature type="domain" description="Ionotropic glutamate receptor C-terminal" evidence="16">
    <location>
        <begin position="483"/>
        <end position="825"/>
    </location>
</feature>
<dbReference type="Gene3D" id="3.40.50.2300">
    <property type="match status" value="2"/>
</dbReference>
<dbReference type="InterPro" id="IPR027417">
    <property type="entry name" value="P-loop_NTPase"/>
</dbReference>
<dbReference type="GO" id="GO:0007165">
    <property type="term" value="P:signal transduction"/>
    <property type="evidence" value="ECO:0007669"/>
    <property type="project" value="UniProtKB-ARBA"/>
</dbReference>
<accession>A0A251Q3U3</accession>
<dbReference type="Gene3D" id="1.10.287.70">
    <property type="match status" value="1"/>
</dbReference>
<evidence type="ECO:0000256" key="9">
    <source>
        <dbReference type="ARBA" id="ARBA00023170"/>
    </source>
</evidence>
<dbReference type="STRING" id="3760.A0A251Q3U3"/>
<dbReference type="InterPro" id="IPR028082">
    <property type="entry name" value="Peripla_BP_I"/>
</dbReference>
<dbReference type="FunFam" id="3.40.190.10:FF:000054">
    <property type="entry name" value="Glutamate receptor"/>
    <property type="match status" value="1"/>
</dbReference>
<dbReference type="InterPro" id="IPR044440">
    <property type="entry name" value="GABAb_receptor_plant_PBP1"/>
</dbReference>
<dbReference type="AlphaFoldDB" id="A0A251Q3U3"/>
<feature type="transmembrane region" description="Helical" evidence="14">
    <location>
        <begin position="602"/>
        <end position="622"/>
    </location>
</feature>
<evidence type="ECO:0000256" key="7">
    <source>
        <dbReference type="ARBA" id="ARBA00023065"/>
    </source>
</evidence>
<dbReference type="EMBL" id="CM007653">
    <property type="protein sequence ID" value="ONI18473.1"/>
    <property type="molecule type" value="Genomic_DNA"/>
</dbReference>
<dbReference type="CDD" id="cd04128">
    <property type="entry name" value="Spg1"/>
    <property type="match status" value="1"/>
</dbReference>
<dbReference type="GO" id="GO:0038023">
    <property type="term" value="F:signaling receptor activity"/>
    <property type="evidence" value="ECO:0000318"/>
    <property type="project" value="GO_Central"/>
</dbReference>
<evidence type="ECO:0000256" key="3">
    <source>
        <dbReference type="ARBA" id="ARBA00022448"/>
    </source>
</evidence>